<comment type="caution">
    <text evidence="2">The sequence shown here is derived from an EMBL/GenBank/DDBJ whole genome shotgun (WGS) entry which is preliminary data.</text>
</comment>
<reference evidence="2" key="1">
    <citation type="submission" date="2023-06" db="EMBL/GenBank/DDBJ databases">
        <authorList>
            <person name="Kurt Z."/>
        </authorList>
    </citation>
    <scope>NUCLEOTIDE SEQUENCE</scope>
</reference>
<dbReference type="Proteomes" id="UP001642409">
    <property type="component" value="Unassembled WGS sequence"/>
</dbReference>
<evidence type="ECO:0000313" key="4">
    <source>
        <dbReference type="Proteomes" id="UP001642409"/>
    </source>
</evidence>
<keyword evidence="1" id="KW-0472">Membrane</keyword>
<evidence type="ECO:0000256" key="1">
    <source>
        <dbReference type="SAM" id="Phobius"/>
    </source>
</evidence>
<keyword evidence="1" id="KW-1133">Transmembrane helix</keyword>
<evidence type="ECO:0000313" key="2">
    <source>
        <dbReference type="EMBL" id="CAI9970433.1"/>
    </source>
</evidence>
<feature type="transmembrane region" description="Helical" evidence="1">
    <location>
        <begin position="105"/>
        <end position="127"/>
    </location>
</feature>
<name>A0AA86R8S8_9EUKA</name>
<accession>A0AA86R8S8</accession>
<organism evidence="2">
    <name type="scientific">Hexamita inflata</name>
    <dbReference type="NCBI Taxonomy" id="28002"/>
    <lineage>
        <taxon>Eukaryota</taxon>
        <taxon>Metamonada</taxon>
        <taxon>Diplomonadida</taxon>
        <taxon>Hexamitidae</taxon>
        <taxon>Hexamitinae</taxon>
        <taxon>Hexamita</taxon>
    </lineage>
</organism>
<keyword evidence="4" id="KW-1185">Reference proteome</keyword>
<protein>
    <submittedName>
        <fullName evidence="3">Hypothetical_protein</fullName>
    </submittedName>
</protein>
<reference evidence="3 4" key="2">
    <citation type="submission" date="2024-07" db="EMBL/GenBank/DDBJ databases">
        <authorList>
            <person name="Akdeniz Z."/>
        </authorList>
    </citation>
    <scope>NUCLEOTIDE SEQUENCE [LARGE SCALE GENOMIC DNA]</scope>
</reference>
<evidence type="ECO:0000313" key="3">
    <source>
        <dbReference type="EMBL" id="CAL6032178.1"/>
    </source>
</evidence>
<dbReference type="EMBL" id="CAXDID020000122">
    <property type="protein sequence ID" value="CAL6032178.1"/>
    <property type="molecule type" value="Genomic_DNA"/>
</dbReference>
<dbReference type="EMBL" id="CATOUU010001074">
    <property type="protein sequence ID" value="CAI9970433.1"/>
    <property type="molecule type" value="Genomic_DNA"/>
</dbReference>
<sequence>MIALLAVLGAFKRSQFDKCYSCVFHRTPSVAGLLIEIKKYCVNSDVAMVTVFYHKQQLLKEKLKGNTILTIKYIDDITVIIEEENAKYIFNKRPNNVYEHRQRQILIISSVIILMLVIFCIIVGLIVKKCKIARKNNVVVTPQNSEIPCTIL</sequence>
<keyword evidence="1" id="KW-0812">Transmembrane</keyword>
<dbReference type="AlphaFoldDB" id="A0AA86R8S8"/>
<proteinExistence type="predicted"/>
<gene>
    <name evidence="3" type="ORF">HINF_LOCUS34357</name>
    <name evidence="2" type="ORF">HINF_LOCUS58078</name>
</gene>